<proteinExistence type="predicted"/>
<name>A0A077EHP9_9FLAO</name>
<dbReference type="AlphaFoldDB" id="A0A077EHP9"/>
<gene>
    <name evidence="1" type="ORF">BD94_3356</name>
</gene>
<dbReference type="KEGG" id="eao:BD94_3356"/>
<dbReference type="eggNOG" id="COG3214">
    <property type="taxonomic scope" value="Bacteria"/>
</dbReference>
<dbReference type="HOGENOM" id="CLU_043035_0_1_10"/>
<sequence>MKKILTLQDLQRITLESQGLAHSPMFGTGKNAVLNALEHLGYVQIDTLSVVERAHHHTLWSRIDDYKIHYLNDLLKERKVFEYWFHAASYLPMKDYRYALPQMLSFKHNQPQYYNADPKVMQYVIDTIRTEGPRKAKDFENEGKAAGNWWNWKPAKLALEKLFMQGDLMISGRDGMQKIYDISERVLPQTTNLTIPTSIELAEYLVKTHLRAYGLTSLKQITHLRSDPVLRKNVEQVLQSMVEDKVIQKTEIDGISPMYIQKDVIEKGAEFPNSEIKLLSPFDNSLIHRDRFKQLFNFDFRLECYLPKEKRQYGYFCLPILYGNIFIGRVDCKAHRSIKKLELINMHIENTNIDIESWIGVFAEAIERFASFNGCNSITLTKVSPSKYTKLLKQALSGYKI</sequence>
<dbReference type="RefSeq" id="WP_024566000.1">
    <property type="nucleotide sequence ID" value="NZ_CP007547.1"/>
</dbReference>
<reference evidence="1" key="1">
    <citation type="journal article" date="2013" name="Lancet">
        <title>First case of E anophelis outbreak in an intensive-care unit.</title>
        <authorList>
            <person name="Teo J."/>
            <person name="Tan S.Y."/>
            <person name="Tay M."/>
            <person name="Ding Y."/>
            <person name="Kjelleberg S."/>
            <person name="Givskov M."/>
            <person name="Lin R.T."/>
            <person name="Yang L."/>
        </authorList>
    </citation>
    <scope>NUCLEOTIDE SEQUENCE [LARGE SCALE GENOMIC DNA]</scope>
    <source>
        <strain evidence="1">NUHP1</strain>
    </source>
</reference>
<dbReference type="EMBL" id="CP007547">
    <property type="protein sequence ID" value="AIL47131.1"/>
    <property type="molecule type" value="Genomic_DNA"/>
</dbReference>
<dbReference type="PANTHER" id="PTHR30528:SF0">
    <property type="entry name" value="CYTOPLASMIC PROTEIN"/>
    <property type="match status" value="1"/>
</dbReference>
<evidence type="ECO:0000313" key="1">
    <source>
        <dbReference type="EMBL" id="AIL47131.1"/>
    </source>
</evidence>
<reference evidence="1" key="2">
    <citation type="journal article" date="2015" name="Genome Biol. Evol.">
        <title>Complete Genome Sequence and Transcriptomic Analysis of the Novel Pathogen Elizabethkingia anophelis in Response to Oxidative Stress.</title>
        <authorList>
            <person name="Li Y."/>
            <person name="Liu Y."/>
            <person name="Chew S.C."/>
            <person name="Tay M."/>
            <person name="Salido M.M."/>
            <person name="Teo J."/>
            <person name="Lauro F.M."/>
            <person name="Givskov M."/>
            <person name="Yang L."/>
        </authorList>
    </citation>
    <scope>NUCLEOTIDE SEQUENCE</scope>
    <source>
        <strain evidence="1">NUHP1</strain>
    </source>
</reference>
<dbReference type="Pfam" id="PF06224">
    <property type="entry name" value="AlkZ-like"/>
    <property type="match status" value="1"/>
</dbReference>
<accession>A0A077EHP9</accession>
<protein>
    <submittedName>
        <fullName evidence="1">Putative cytoplasmic protein</fullName>
    </submittedName>
</protein>
<organism evidence="1 2">
    <name type="scientific">Elizabethkingia anophelis NUHP1</name>
    <dbReference type="NCBI Taxonomy" id="1338011"/>
    <lineage>
        <taxon>Bacteria</taxon>
        <taxon>Pseudomonadati</taxon>
        <taxon>Bacteroidota</taxon>
        <taxon>Flavobacteriia</taxon>
        <taxon>Flavobacteriales</taxon>
        <taxon>Weeksellaceae</taxon>
        <taxon>Elizabethkingia</taxon>
    </lineage>
</organism>
<dbReference type="PANTHER" id="PTHR30528">
    <property type="entry name" value="CYTOPLASMIC PROTEIN"/>
    <property type="match status" value="1"/>
</dbReference>
<evidence type="ECO:0000313" key="2">
    <source>
        <dbReference type="Proteomes" id="UP000028933"/>
    </source>
</evidence>
<dbReference type="Proteomes" id="UP000028933">
    <property type="component" value="Chromosome"/>
</dbReference>
<dbReference type="STRING" id="1338011.BD94_3356"/>
<dbReference type="InterPro" id="IPR009351">
    <property type="entry name" value="AlkZ-like"/>
</dbReference>